<proteinExistence type="predicted"/>
<sequence>MRVVLIHALRHSQAPIEAAFARSWPQASLANLTDDSLAADLAALVAQSPPTAGAPPQLYTPIQERFHTLSNYAVQDMQADAILFTCSAFGGYIDAAARAVAPVPVLKPNEAMLDDMVGLAKDASPSLPFVVALAATFAPTLDSMLEEIDALVTSEDCHMRIVPVHVEGALEALNKGNTVLHNELVATKLDLLLQSETVDAIALAQFSLAQSAPLVESVTKKRVLTTPDSAVAALQRRLVGRR</sequence>
<dbReference type="EMBL" id="JNBR01002141">
    <property type="protein sequence ID" value="OQR83485.1"/>
    <property type="molecule type" value="Genomic_DNA"/>
</dbReference>
<organism evidence="1 2">
    <name type="scientific">Achlya hypogyna</name>
    <name type="common">Oomycete</name>
    <name type="synonym">Protoachlya hypogyna</name>
    <dbReference type="NCBI Taxonomy" id="1202772"/>
    <lineage>
        <taxon>Eukaryota</taxon>
        <taxon>Sar</taxon>
        <taxon>Stramenopiles</taxon>
        <taxon>Oomycota</taxon>
        <taxon>Saprolegniomycetes</taxon>
        <taxon>Saprolegniales</taxon>
        <taxon>Achlyaceae</taxon>
        <taxon>Achlya</taxon>
    </lineage>
</organism>
<keyword evidence="2" id="KW-1185">Reference proteome</keyword>
<dbReference type="Proteomes" id="UP000243579">
    <property type="component" value="Unassembled WGS sequence"/>
</dbReference>
<dbReference type="AlphaFoldDB" id="A0A1V9YCM5"/>
<name>A0A1V9YCM5_ACHHY</name>
<reference evidence="1 2" key="1">
    <citation type="journal article" date="2014" name="Genome Biol. Evol.">
        <title>The secreted proteins of Achlya hypogyna and Thraustotheca clavata identify the ancestral oomycete secretome and reveal gene acquisitions by horizontal gene transfer.</title>
        <authorList>
            <person name="Misner I."/>
            <person name="Blouin N."/>
            <person name="Leonard G."/>
            <person name="Richards T.A."/>
            <person name="Lane C.E."/>
        </authorList>
    </citation>
    <scope>NUCLEOTIDE SEQUENCE [LARGE SCALE GENOMIC DNA]</scope>
    <source>
        <strain evidence="1 2">ATCC 48635</strain>
    </source>
</reference>
<evidence type="ECO:0000313" key="1">
    <source>
        <dbReference type="EMBL" id="OQR83485.1"/>
    </source>
</evidence>
<dbReference type="OrthoDB" id="65676at2759"/>
<gene>
    <name evidence="1" type="ORF">ACHHYP_14649</name>
</gene>
<evidence type="ECO:0000313" key="2">
    <source>
        <dbReference type="Proteomes" id="UP000243579"/>
    </source>
</evidence>
<protein>
    <submittedName>
        <fullName evidence="1">Arylsulfatase</fullName>
    </submittedName>
</protein>
<accession>A0A1V9YCM5</accession>
<comment type="caution">
    <text evidence="1">The sequence shown here is derived from an EMBL/GenBank/DDBJ whole genome shotgun (WGS) entry which is preliminary data.</text>
</comment>